<dbReference type="HOGENOM" id="CLU_066627_1_0_11"/>
<evidence type="ECO:0000256" key="6">
    <source>
        <dbReference type="ARBA" id="ARBA00012102"/>
    </source>
</evidence>
<evidence type="ECO:0000256" key="2">
    <source>
        <dbReference type="ARBA" id="ARBA00001958"/>
    </source>
</evidence>
<keyword evidence="7 16" id="KW-0963">Cytoplasm</keyword>
<dbReference type="Proteomes" id="UP000002247">
    <property type="component" value="Chromosome"/>
</dbReference>
<dbReference type="Gene3D" id="3.30.420.40">
    <property type="match status" value="2"/>
</dbReference>
<evidence type="ECO:0000256" key="15">
    <source>
        <dbReference type="ARBA" id="ARBA00040883"/>
    </source>
</evidence>
<dbReference type="RefSeq" id="WP_013137372.1">
    <property type="nucleotide sequence ID" value="NC_014168.1"/>
</dbReference>
<comment type="function">
    <text evidence="16">Catalyzes the phosphorylation of pantothenate (Pan), the first step in CoA biosynthesis.</text>
</comment>
<dbReference type="GO" id="GO:0005737">
    <property type="term" value="C:cytoplasm"/>
    <property type="evidence" value="ECO:0007669"/>
    <property type="project" value="UniProtKB-SubCell"/>
</dbReference>
<dbReference type="PANTHER" id="PTHR34265">
    <property type="entry name" value="TYPE III PANTOTHENATE KINASE"/>
    <property type="match status" value="1"/>
</dbReference>
<comment type="catalytic activity">
    <reaction evidence="1 16">
        <text>(R)-pantothenate + ATP = (R)-4'-phosphopantothenate + ADP + H(+)</text>
        <dbReference type="Rhea" id="RHEA:16373"/>
        <dbReference type="ChEBI" id="CHEBI:10986"/>
        <dbReference type="ChEBI" id="CHEBI:15378"/>
        <dbReference type="ChEBI" id="CHEBI:29032"/>
        <dbReference type="ChEBI" id="CHEBI:30616"/>
        <dbReference type="ChEBI" id="CHEBI:456216"/>
        <dbReference type="EC" id="2.7.1.33"/>
    </reaction>
</comment>
<dbReference type="InterPro" id="IPR004619">
    <property type="entry name" value="Type_III_PanK"/>
</dbReference>
<sequence length="259" mass="27265">MLLVLDIGNSNVSFGLYEGSGSAARLVGSWRAHTDPKLTGDEIYLAAEGFLGEHIDRVDGVSALSTVPALLRELRLMIPRYFPGRRSLVVEPGVRTGVPLLVDNPKGVGADRVVNALAAFQQCQSACVVVDAGTTTVVDAVSAKGEFLGGAIAPGMAISVDALSQWAATIPKVELVRPRSVIGKSTVESLQSGVLFGFAGQVDGLVRRMIGEIGEARVVLTGGLAPLLVDELATPFAHEPALTLTGLRMVFERHIRSAR</sequence>
<dbReference type="Pfam" id="PF03309">
    <property type="entry name" value="Pan_kinase"/>
    <property type="match status" value="1"/>
</dbReference>
<feature type="binding site" evidence="16">
    <location>
        <begin position="109"/>
        <end position="112"/>
    </location>
    <ligand>
        <name>substrate</name>
    </ligand>
</feature>
<evidence type="ECO:0000256" key="11">
    <source>
        <dbReference type="ARBA" id="ARBA00022840"/>
    </source>
</evidence>
<dbReference type="eggNOG" id="COG1521">
    <property type="taxonomic scope" value="Bacteria"/>
</dbReference>
<reference evidence="17 18" key="1">
    <citation type="journal article" date="2010" name="Stand. Genomic Sci.">
        <title>Complete genome sequence of Segniliparus rotundus type strain (CDC 1076).</title>
        <authorList>
            <person name="Sikorski J."/>
            <person name="Lapidus A."/>
            <person name="Copeland A."/>
            <person name="Misra M."/>
            <person name="Glavina Del Rio T."/>
            <person name="Nolan M."/>
            <person name="Lucas S."/>
            <person name="Chen F."/>
            <person name="Tice H."/>
            <person name="Cheng J.F."/>
            <person name="Jando M."/>
            <person name="Schneider S."/>
            <person name="Bruce D."/>
            <person name="Goodwin L."/>
            <person name="Pitluck S."/>
            <person name="Liolios K."/>
            <person name="Mikhailova N."/>
            <person name="Pati A."/>
            <person name="Ivanova N."/>
            <person name="Mavromatis K."/>
            <person name="Chen A."/>
            <person name="Palaniappan K."/>
            <person name="Chertkov O."/>
            <person name="Land M."/>
            <person name="Hauser L."/>
            <person name="Chang Y.J."/>
            <person name="Jeffries C.D."/>
            <person name="Brettin T."/>
            <person name="Detter J.C."/>
            <person name="Han C."/>
            <person name="Rohde M."/>
            <person name="Goker M."/>
            <person name="Bristow J."/>
            <person name="Eisen J.A."/>
            <person name="Markowitz V."/>
            <person name="Hugenholtz P."/>
            <person name="Kyrpides N.C."/>
            <person name="Klenk H.P."/>
        </authorList>
    </citation>
    <scope>NUCLEOTIDE SEQUENCE [LARGE SCALE GENOMIC DNA]</scope>
    <source>
        <strain evidence="18">ATCC BAA-972 / CDC 1076 / CIP 108378 / DSM 44985 / JCM 13578</strain>
    </source>
</reference>
<dbReference type="OrthoDB" id="9804707at2"/>
<dbReference type="GO" id="GO:0015937">
    <property type="term" value="P:coenzyme A biosynthetic process"/>
    <property type="evidence" value="ECO:0007669"/>
    <property type="project" value="UniProtKB-UniRule"/>
</dbReference>
<evidence type="ECO:0000256" key="3">
    <source>
        <dbReference type="ARBA" id="ARBA00004496"/>
    </source>
</evidence>
<comment type="pathway">
    <text evidence="4 16">Cofactor biosynthesis; coenzyme A biosynthesis; CoA from (R)-pantothenate: step 1/5.</text>
</comment>
<dbReference type="InterPro" id="IPR043129">
    <property type="entry name" value="ATPase_NBD"/>
</dbReference>
<dbReference type="STRING" id="640132.Srot_0429"/>
<comment type="similarity">
    <text evidence="14 16">Belongs to the type III pantothenate kinase family.</text>
</comment>
<evidence type="ECO:0000256" key="8">
    <source>
        <dbReference type="ARBA" id="ARBA00022679"/>
    </source>
</evidence>
<keyword evidence="18" id="KW-1185">Reference proteome</keyword>
<dbReference type="NCBIfam" id="TIGR00671">
    <property type="entry name" value="baf"/>
    <property type="match status" value="1"/>
</dbReference>
<evidence type="ECO:0000256" key="1">
    <source>
        <dbReference type="ARBA" id="ARBA00001206"/>
    </source>
</evidence>
<proteinExistence type="inferred from homology"/>
<dbReference type="HAMAP" id="MF_01274">
    <property type="entry name" value="Pantothen_kinase_3"/>
    <property type="match status" value="1"/>
</dbReference>
<dbReference type="GO" id="GO:0005524">
    <property type="term" value="F:ATP binding"/>
    <property type="evidence" value="ECO:0007669"/>
    <property type="project" value="UniProtKB-UniRule"/>
</dbReference>
<evidence type="ECO:0000256" key="12">
    <source>
        <dbReference type="ARBA" id="ARBA00022958"/>
    </source>
</evidence>
<protein>
    <recommendedName>
        <fullName evidence="15 16">Type III pantothenate kinase</fullName>
        <ecNumber evidence="6 16">2.7.1.33</ecNumber>
    </recommendedName>
    <alternativeName>
        <fullName evidence="16">PanK-III</fullName>
    </alternativeName>
    <alternativeName>
        <fullName evidence="16">Pantothenic acid kinase</fullName>
    </alternativeName>
</protein>
<dbReference type="EMBL" id="CP001958">
    <property type="protein sequence ID" value="ADG96916.1"/>
    <property type="molecule type" value="Genomic_DNA"/>
</dbReference>
<dbReference type="SUPFAM" id="SSF53067">
    <property type="entry name" value="Actin-like ATPase domain"/>
    <property type="match status" value="2"/>
</dbReference>
<evidence type="ECO:0000256" key="16">
    <source>
        <dbReference type="HAMAP-Rule" id="MF_01274"/>
    </source>
</evidence>
<dbReference type="CDD" id="cd24015">
    <property type="entry name" value="ASKHA_NBD_PanK-III"/>
    <property type="match status" value="1"/>
</dbReference>
<feature type="binding site" evidence="16">
    <location>
        <begin position="6"/>
        <end position="13"/>
    </location>
    <ligand>
        <name>ATP</name>
        <dbReference type="ChEBI" id="CHEBI:30616"/>
    </ligand>
</feature>
<keyword evidence="8 16" id="KW-0808">Transferase</keyword>
<dbReference type="KEGG" id="srt:Srot_0429"/>
<evidence type="ECO:0000256" key="7">
    <source>
        <dbReference type="ARBA" id="ARBA00022490"/>
    </source>
</evidence>
<keyword evidence="10 16" id="KW-0418">Kinase</keyword>
<evidence type="ECO:0000256" key="10">
    <source>
        <dbReference type="ARBA" id="ARBA00022777"/>
    </source>
</evidence>
<dbReference type="UniPathway" id="UPA00241">
    <property type="reaction ID" value="UER00352"/>
</dbReference>
<evidence type="ECO:0000256" key="5">
    <source>
        <dbReference type="ARBA" id="ARBA00011738"/>
    </source>
</evidence>
<accession>D6ZBT9</accession>
<feature type="active site" description="Proton acceptor" evidence="16">
    <location>
        <position position="111"/>
    </location>
</feature>
<keyword evidence="12 16" id="KW-0630">Potassium</keyword>
<evidence type="ECO:0000256" key="4">
    <source>
        <dbReference type="ARBA" id="ARBA00005225"/>
    </source>
</evidence>
<evidence type="ECO:0000256" key="14">
    <source>
        <dbReference type="ARBA" id="ARBA00038036"/>
    </source>
</evidence>
<comment type="subcellular location">
    <subcellularLocation>
        <location evidence="3 16">Cytoplasm</location>
    </subcellularLocation>
</comment>
<keyword evidence="16" id="KW-0479">Metal-binding</keyword>
<gene>
    <name evidence="16" type="primary">coaX</name>
    <name evidence="17" type="ordered locus">Srot_0429</name>
</gene>
<feature type="binding site" evidence="16">
    <location>
        <position position="186"/>
    </location>
    <ligand>
        <name>substrate</name>
    </ligand>
</feature>
<feature type="binding site" evidence="16">
    <location>
        <position position="134"/>
    </location>
    <ligand>
        <name>ATP</name>
        <dbReference type="ChEBI" id="CHEBI:30616"/>
    </ligand>
</feature>
<dbReference type="GO" id="GO:0004594">
    <property type="term" value="F:pantothenate kinase activity"/>
    <property type="evidence" value="ECO:0007669"/>
    <property type="project" value="UniProtKB-UniRule"/>
</dbReference>
<keyword evidence="9 16" id="KW-0547">Nucleotide-binding</keyword>
<dbReference type="AlphaFoldDB" id="D6ZBT9"/>
<comment type="cofactor">
    <cofactor evidence="2">
        <name>K(+)</name>
        <dbReference type="ChEBI" id="CHEBI:29103"/>
    </cofactor>
</comment>
<organism evidence="17 18">
    <name type="scientific">Segniliparus rotundus (strain ATCC BAA-972 / CDC 1076 / CIP 108378 / DSM 44985 / JCM 13578)</name>
    <dbReference type="NCBI Taxonomy" id="640132"/>
    <lineage>
        <taxon>Bacteria</taxon>
        <taxon>Bacillati</taxon>
        <taxon>Actinomycetota</taxon>
        <taxon>Actinomycetes</taxon>
        <taxon>Mycobacteriales</taxon>
        <taxon>Segniliparaceae</taxon>
        <taxon>Segniliparus</taxon>
    </lineage>
</organism>
<name>D6ZBT9_SEGRD</name>
<dbReference type="GO" id="GO:0046872">
    <property type="term" value="F:metal ion binding"/>
    <property type="evidence" value="ECO:0007669"/>
    <property type="project" value="UniProtKB-KW"/>
</dbReference>
<evidence type="ECO:0000256" key="13">
    <source>
        <dbReference type="ARBA" id="ARBA00022993"/>
    </source>
</evidence>
<comment type="cofactor">
    <cofactor evidence="16">
        <name>NH4(+)</name>
        <dbReference type="ChEBI" id="CHEBI:28938"/>
    </cofactor>
    <cofactor evidence="16">
        <name>K(+)</name>
        <dbReference type="ChEBI" id="CHEBI:29103"/>
    </cofactor>
    <text evidence="16">A monovalent cation. Ammonium or potassium.</text>
</comment>
<dbReference type="PANTHER" id="PTHR34265:SF1">
    <property type="entry name" value="TYPE III PANTOTHENATE KINASE"/>
    <property type="match status" value="1"/>
</dbReference>
<keyword evidence="13 16" id="KW-0173">Coenzyme A biosynthesis</keyword>
<feature type="binding site" evidence="16">
    <location>
        <position position="131"/>
    </location>
    <ligand>
        <name>K(+)</name>
        <dbReference type="ChEBI" id="CHEBI:29103"/>
    </ligand>
</feature>
<comment type="subunit">
    <text evidence="5 16">Homodimer.</text>
</comment>
<keyword evidence="11 16" id="KW-0067">ATP-binding</keyword>
<evidence type="ECO:0000313" key="17">
    <source>
        <dbReference type="EMBL" id="ADG96916.1"/>
    </source>
</evidence>
<evidence type="ECO:0000256" key="9">
    <source>
        <dbReference type="ARBA" id="ARBA00022741"/>
    </source>
</evidence>
<evidence type="ECO:0000313" key="18">
    <source>
        <dbReference type="Proteomes" id="UP000002247"/>
    </source>
</evidence>
<comment type="caution">
    <text evidence="16">Lacks conserved residue(s) required for the propagation of feature annotation.</text>
</comment>
<dbReference type="EC" id="2.7.1.33" evidence="6 16"/>